<evidence type="ECO:0000313" key="2">
    <source>
        <dbReference type="EMBL" id="NGO52167.1"/>
    </source>
</evidence>
<evidence type="ECO:0000313" key="3">
    <source>
        <dbReference type="Proteomes" id="UP001642900"/>
    </source>
</evidence>
<keyword evidence="1" id="KW-0175">Coiled coil</keyword>
<organism evidence="2 3">
    <name type="scientific">Allomesorhizobium camelthorni</name>
    <dbReference type="NCBI Taxonomy" id="475069"/>
    <lineage>
        <taxon>Bacteria</taxon>
        <taxon>Pseudomonadati</taxon>
        <taxon>Pseudomonadota</taxon>
        <taxon>Alphaproteobacteria</taxon>
        <taxon>Hyphomicrobiales</taxon>
        <taxon>Phyllobacteriaceae</taxon>
        <taxon>Allomesorhizobium</taxon>
    </lineage>
</organism>
<gene>
    <name evidence="2" type="ORF">G6N73_13415</name>
</gene>
<proteinExistence type="predicted"/>
<keyword evidence="3" id="KW-1185">Reference proteome</keyword>
<reference evidence="2 3" key="1">
    <citation type="submission" date="2020-02" db="EMBL/GenBank/DDBJ databases">
        <title>Genome sequence of strain CCNWXJ40-4.</title>
        <authorList>
            <person name="Gao J."/>
            <person name="Sun J."/>
        </authorList>
    </citation>
    <scope>NUCLEOTIDE SEQUENCE [LARGE SCALE GENOMIC DNA]</scope>
    <source>
        <strain evidence="2 3">CCNWXJ 40-4</strain>
    </source>
</reference>
<dbReference type="RefSeq" id="WP_165028313.1">
    <property type="nucleotide sequence ID" value="NZ_JAAKZF010000015.1"/>
</dbReference>
<name>A0A6G4WDH7_9HYPH</name>
<feature type="coiled-coil region" evidence="1">
    <location>
        <begin position="33"/>
        <end position="60"/>
    </location>
</feature>
<sequence>MTDWLATLREQAKVGEEMAEEVSRMLSNPDISLQQASRLYNALEQQAQFTEKLARVLEESGHDFTVVEAAEALEELFNELAASAAGKVKQLQQ</sequence>
<dbReference type="EMBL" id="JAAKZF010000015">
    <property type="protein sequence ID" value="NGO52167.1"/>
    <property type="molecule type" value="Genomic_DNA"/>
</dbReference>
<dbReference type="Proteomes" id="UP001642900">
    <property type="component" value="Unassembled WGS sequence"/>
</dbReference>
<comment type="caution">
    <text evidence="2">The sequence shown here is derived from an EMBL/GenBank/DDBJ whole genome shotgun (WGS) entry which is preliminary data.</text>
</comment>
<dbReference type="AlphaFoldDB" id="A0A6G4WDH7"/>
<evidence type="ECO:0000256" key="1">
    <source>
        <dbReference type="SAM" id="Coils"/>
    </source>
</evidence>
<protein>
    <submittedName>
        <fullName evidence="2">Uncharacterized protein</fullName>
    </submittedName>
</protein>
<accession>A0A6G4WDH7</accession>